<dbReference type="Pfam" id="PF00082">
    <property type="entry name" value="Peptidase_S8"/>
    <property type="match status" value="1"/>
</dbReference>
<feature type="signal peptide" evidence="6">
    <location>
        <begin position="1"/>
        <end position="17"/>
    </location>
</feature>
<comment type="similarity">
    <text evidence="1 5">Belongs to the peptidase S8 family.</text>
</comment>
<dbReference type="GO" id="GO:0004252">
    <property type="term" value="F:serine-type endopeptidase activity"/>
    <property type="evidence" value="ECO:0007669"/>
    <property type="project" value="UniProtKB-UniRule"/>
</dbReference>
<feature type="domain" description="Peptidase S8/S53" evidence="7">
    <location>
        <begin position="313"/>
        <end position="675"/>
    </location>
</feature>
<evidence type="ECO:0000256" key="6">
    <source>
        <dbReference type="SAM" id="SignalP"/>
    </source>
</evidence>
<evidence type="ECO:0000259" key="7">
    <source>
        <dbReference type="Pfam" id="PF00082"/>
    </source>
</evidence>
<feature type="active site" description="Charge relay system" evidence="5">
    <location>
        <position position="617"/>
    </location>
</feature>
<gene>
    <name evidence="8" type="ORF">NJ959_16915</name>
</gene>
<dbReference type="PANTHER" id="PTHR43806">
    <property type="entry name" value="PEPTIDASE S8"/>
    <property type="match status" value="1"/>
</dbReference>
<accession>A0AAE3GST6</accession>
<dbReference type="InterPro" id="IPR000209">
    <property type="entry name" value="Peptidase_S8/S53_dom"/>
</dbReference>
<dbReference type="InterPro" id="IPR015500">
    <property type="entry name" value="Peptidase_S8_subtilisin-rel"/>
</dbReference>
<evidence type="ECO:0000313" key="9">
    <source>
        <dbReference type="Proteomes" id="UP001204953"/>
    </source>
</evidence>
<dbReference type="SUPFAM" id="SSF52743">
    <property type="entry name" value="Subtilisin-like"/>
    <property type="match status" value="1"/>
</dbReference>
<name>A0AAE3GST6_9CYAN</name>
<dbReference type="InterPro" id="IPR036852">
    <property type="entry name" value="Peptidase_S8/S53_dom_sf"/>
</dbReference>
<organism evidence="8 9">
    <name type="scientific">Limnofasciculus baicalensis BBK-W-15</name>
    <dbReference type="NCBI Taxonomy" id="2699891"/>
    <lineage>
        <taxon>Bacteria</taxon>
        <taxon>Bacillati</taxon>
        <taxon>Cyanobacteriota</taxon>
        <taxon>Cyanophyceae</taxon>
        <taxon>Coleofasciculales</taxon>
        <taxon>Coleofasciculaceae</taxon>
        <taxon>Limnofasciculus</taxon>
        <taxon>Limnofasciculus baicalensis</taxon>
    </lineage>
</organism>
<dbReference type="PROSITE" id="PS51892">
    <property type="entry name" value="SUBTILASE"/>
    <property type="match status" value="1"/>
</dbReference>
<keyword evidence="6" id="KW-0732">Signal</keyword>
<feature type="chain" id="PRO_5041977075" evidence="6">
    <location>
        <begin position="18"/>
        <end position="720"/>
    </location>
</feature>
<dbReference type="GO" id="GO:0006508">
    <property type="term" value="P:proteolysis"/>
    <property type="evidence" value="ECO:0007669"/>
    <property type="project" value="UniProtKB-KW"/>
</dbReference>
<feature type="active site" description="Charge relay system" evidence="5">
    <location>
        <position position="430"/>
    </location>
</feature>
<dbReference type="RefSeq" id="WP_254012881.1">
    <property type="nucleotide sequence ID" value="NZ_JAMZMM010000170.1"/>
</dbReference>
<dbReference type="PANTHER" id="PTHR43806:SF11">
    <property type="entry name" value="CEREVISIN-RELATED"/>
    <property type="match status" value="1"/>
</dbReference>
<keyword evidence="2 5" id="KW-0645">Protease</keyword>
<proteinExistence type="inferred from homology"/>
<evidence type="ECO:0000256" key="4">
    <source>
        <dbReference type="ARBA" id="ARBA00022825"/>
    </source>
</evidence>
<dbReference type="PROSITE" id="PS00137">
    <property type="entry name" value="SUBTILASE_HIS"/>
    <property type="match status" value="1"/>
</dbReference>
<protein>
    <submittedName>
        <fullName evidence="8">S8 family serine peptidase</fullName>
    </submittedName>
</protein>
<dbReference type="InterPro" id="IPR023828">
    <property type="entry name" value="Peptidase_S8_Ser-AS"/>
</dbReference>
<keyword evidence="3 5" id="KW-0378">Hydrolase</keyword>
<dbReference type="Gene3D" id="3.40.50.200">
    <property type="entry name" value="Peptidase S8/S53 domain"/>
    <property type="match status" value="1"/>
</dbReference>
<evidence type="ECO:0000256" key="1">
    <source>
        <dbReference type="ARBA" id="ARBA00011073"/>
    </source>
</evidence>
<feature type="active site" description="Charge relay system" evidence="5">
    <location>
        <position position="322"/>
    </location>
</feature>
<comment type="caution">
    <text evidence="8">The sequence shown here is derived from an EMBL/GenBank/DDBJ whole genome shotgun (WGS) entry which is preliminary data.</text>
</comment>
<dbReference type="EMBL" id="JAMZMM010000170">
    <property type="protein sequence ID" value="MCP2730115.1"/>
    <property type="molecule type" value="Genomic_DNA"/>
</dbReference>
<reference evidence="8" key="1">
    <citation type="submission" date="2022-06" db="EMBL/GenBank/DDBJ databases">
        <title>New cyanobacteria of genus Symplocastrum in benthos of Lake Baikal.</title>
        <authorList>
            <person name="Sorokovikova E."/>
            <person name="Tikhonova I."/>
            <person name="Krasnopeev A."/>
            <person name="Evseev P."/>
            <person name="Gladkikh A."/>
            <person name="Belykh O."/>
        </authorList>
    </citation>
    <scope>NUCLEOTIDE SEQUENCE</scope>
    <source>
        <strain evidence="8">BBK-W-15</strain>
    </source>
</reference>
<keyword evidence="9" id="KW-1185">Reference proteome</keyword>
<evidence type="ECO:0000256" key="5">
    <source>
        <dbReference type="PROSITE-ProRule" id="PRU01240"/>
    </source>
</evidence>
<dbReference type="InterPro" id="IPR050131">
    <property type="entry name" value="Peptidase_S8_subtilisin-like"/>
</dbReference>
<dbReference type="PROSITE" id="PS00138">
    <property type="entry name" value="SUBTILASE_SER"/>
    <property type="match status" value="1"/>
</dbReference>
<sequence>MKRLVSSILLTGFLWSAANPLNILQPPAATAQFSAPGELYYTFYGQQIPLTLRSDTIAVSFKTQGGTRGFSQPPYLRLQQALQGGGGNTRGGTPPAQPLNVEVTPLGDRYALVKLLSDTLNDPNSVTKRIQQEPFVESTLPVLTRTSESEQSGTTEQTVILPNEIVLSLEPGMTNLQRNILLDRHNLEIVRSLRFSNNRYIVKSKSVSGTAVLNVANQLNGLAGIQSATPNFVQSVTSGIKEQTNHNTALSQTPQAVDKLRSKLSSLPKHGETPYPTNMLPLQWHLDSTSRRGQLLPRTDVRATEAWKKSNRGDGVVVAVIDSLIQWDHPDLVNTVYTVGDVKDKLPGEVHGWDFSGEGEGDPDTRISADEVTALQPQFKKSFELSNADLLKEYEFLAFEFSGGNPDASEGEIATLIRNYLRNEIAAEFHGTWCAGVIAARPADETGLIGVAPNAKILPVRVFGLGGEITTASLIEAVGYAASRGADVINMSLGSLMPDRELTDQIFEVLDTHPNLVIIASAGNESVDGVGFPAAIPGVLSVGATNISGNRTVYSNYGGRLDLVAPGGDTELNMSGGILTTGGTWVDGFWQGIPVPDYAWGVTLDPKGKYVQVEGTSFSAPTVSGVMALMKGEDPDRRLSRDRLVSILKETASYDGLAMTKADENQYRLQASIGFGSGMGFPFIRPSGIFPQPRPVSSQEYFFGSGLVNADAAVKKVKGE</sequence>
<keyword evidence="4 5" id="KW-0720">Serine protease</keyword>
<evidence type="ECO:0000256" key="2">
    <source>
        <dbReference type="ARBA" id="ARBA00022670"/>
    </source>
</evidence>
<dbReference type="Proteomes" id="UP001204953">
    <property type="component" value="Unassembled WGS sequence"/>
</dbReference>
<evidence type="ECO:0000313" key="8">
    <source>
        <dbReference type="EMBL" id="MCP2730115.1"/>
    </source>
</evidence>
<dbReference type="InterPro" id="IPR022398">
    <property type="entry name" value="Peptidase_S8_His-AS"/>
</dbReference>
<evidence type="ECO:0000256" key="3">
    <source>
        <dbReference type="ARBA" id="ARBA00022801"/>
    </source>
</evidence>
<dbReference type="AlphaFoldDB" id="A0AAE3GST6"/>
<dbReference type="PRINTS" id="PR00723">
    <property type="entry name" value="SUBTILISIN"/>
</dbReference>